<proteinExistence type="predicted"/>
<protein>
    <submittedName>
        <fullName evidence="2">Uncharacterized protein</fullName>
    </submittedName>
</protein>
<dbReference type="STRING" id="210143.A0A1R3IM86"/>
<evidence type="ECO:0000256" key="1">
    <source>
        <dbReference type="SAM" id="MobiDB-lite"/>
    </source>
</evidence>
<keyword evidence="3" id="KW-1185">Reference proteome</keyword>
<accession>A0A1R3IM86</accession>
<gene>
    <name evidence="2" type="ORF">CCACVL1_11262</name>
</gene>
<feature type="compositionally biased region" description="Basic and acidic residues" evidence="1">
    <location>
        <begin position="32"/>
        <end position="50"/>
    </location>
</feature>
<comment type="caution">
    <text evidence="2">The sequence shown here is derived from an EMBL/GenBank/DDBJ whole genome shotgun (WGS) entry which is preliminary data.</text>
</comment>
<feature type="non-terminal residue" evidence="2">
    <location>
        <position position="88"/>
    </location>
</feature>
<dbReference type="OrthoDB" id="10564731at2759"/>
<feature type="region of interest" description="Disordered" evidence="1">
    <location>
        <begin position="32"/>
        <end position="64"/>
    </location>
</feature>
<dbReference type="EMBL" id="AWWV01009844">
    <property type="protein sequence ID" value="OMO83698.1"/>
    <property type="molecule type" value="Genomic_DNA"/>
</dbReference>
<sequence>MAAVLIPKSLDSTTSTEIHPLPLPITKARRENKEKSVFSERHNTLTEKYSDQNVNDSEDSGSEMGISLEKSLSDALGSFDNLFCRLCL</sequence>
<evidence type="ECO:0000313" key="3">
    <source>
        <dbReference type="Proteomes" id="UP000188268"/>
    </source>
</evidence>
<organism evidence="2 3">
    <name type="scientific">Corchorus capsularis</name>
    <name type="common">Jute</name>
    <dbReference type="NCBI Taxonomy" id="210143"/>
    <lineage>
        <taxon>Eukaryota</taxon>
        <taxon>Viridiplantae</taxon>
        <taxon>Streptophyta</taxon>
        <taxon>Embryophyta</taxon>
        <taxon>Tracheophyta</taxon>
        <taxon>Spermatophyta</taxon>
        <taxon>Magnoliopsida</taxon>
        <taxon>eudicotyledons</taxon>
        <taxon>Gunneridae</taxon>
        <taxon>Pentapetalae</taxon>
        <taxon>rosids</taxon>
        <taxon>malvids</taxon>
        <taxon>Malvales</taxon>
        <taxon>Malvaceae</taxon>
        <taxon>Grewioideae</taxon>
        <taxon>Apeibeae</taxon>
        <taxon>Corchorus</taxon>
    </lineage>
</organism>
<dbReference type="Proteomes" id="UP000188268">
    <property type="component" value="Unassembled WGS sequence"/>
</dbReference>
<evidence type="ECO:0000313" key="2">
    <source>
        <dbReference type="EMBL" id="OMO83698.1"/>
    </source>
</evidence>
<dbReference type="Gramene" id="OMO83698">
    <property type="protein sequence ID" value="OMO83698"/>
    <property type="gene ID" value="CCACVL1_11262"/>
</dbReference>
<name>A0A1R3IM86_COCAP</name>
<reference evidence="2 3" key="1">
    <citation type="submission" date="2013-09" db="EMBL/GenBank/DDBJ databases">
        <title>Corchorus capsularis genome sequencing.</title>
        <authorList>
            <person name="Alam M."/>
            <person name="Haque M.S."/>
            <person name="Islam M.S."/>
            <person name="Emdad E.M."/>
            <person name="Islam M.M."/>
            <person name="Ahmed B."/>
            <person name="Halim A."/>
            <person name="Hossen Q.M.M."/>
            <person name="Hossain M.Z."/>
            <person name="Ahmed R."/>
            <person name="Khan M.M."/>
            <person name="Islam R."/>
            <person name="Rashid M.M."/>
            <person name="Khan S.A."/>
            <person name="Rahman M.S."/>
            <person name="Alam M."/>
        </authorList>
    </citation>
    <scope>NUCLEOTIDE SEQUENCE [LARGE SCALE GENOMIC DNA]</scope>
    <source>
        <strain evidence="3">cv. CVL-1</strain>
        <tissue evidence="2">Whole seedling</tissue>
    </source>
</reference>
<dbReference type="AlphaFoldDB" id="A0A1R3IM86"/>